<comment type="caution">
    <text evidence="1">The sequence shown here is derived from an EMBL/GenBank/DDBJ whole genome shotgun (WGS) entry which is preliminary data.</text>
</comment>
<name>A0AAD9GMZ3_9STRA</name>
<keyword evidence="2" id="KW-1185">Reference proteome</keyword>
<evidence type="ECO:0000313" key="2">
    <source>
        <dbReference type="Proteomes" id="UP001259832"/>
    </source>
</evidence>
<proteinExistence type="predicted"/>
<organism evidence="1 2">
    <name type="scientific">Phytophthora citrophthora</name>
    <dbReference type="NCBI Taxonomy" id="4793"/>
    <lineage>
        <taxon>Eukaryota</taxon>
        <taxon>Sar</taxon>
        <taxon>Stramenopiles</taxon>
        <taxon>Oomycota</taxon>
        <taxon>Peronosporomycetes</taxon>
        <taxon>Peronosporales</taxon>
        <taxon>Peronosporaceae</taxon>
        <taxon>Phytophthora</taxon>
    </lineage>
</organism>
<gene>
    <name evidence="1" type="ORF">P3T76_007567</name>
</gene>
<accession>A0AAD9GMZ3</accession>
<dbReference type="AlphaFoldDB" id="A0AAD9GMZ3"/>
<dbReference type="Proteomes" id="UP001259832">
    <property type="component" value="Unassembled WGS sequence"/>
</dbReference>
<dbReference type="EMBL" id="JASMQC010000013">
    <property type="protein sequence ID" value="KAK1940861.1"/>
    <property type="molecule type" value="Genomic_DNA"/>
</dbReference>
<reference evidence="1" key="1">
    <citation type="submission" date="2023-08" db="EMBL/GenBank/DDBJ databases">
        <title>Reference Genome Resource for the Citrus Pathogen Phytophthora citrophthora.</title>
        <authorList>
            <person name="Moller H."/>
            <person name="Coetzee B."/>
            <person name="Rose L.J."/>
            <person name="Van Niekerk J.M."/>
        </authorList>
    </citation>
    <scope>NUCLEOTIDE SEQUENCE</scope>
    <source>
        <strain evidence="1">STE-U-9442</strain>
    </source>
</reference>
<sequence length="118" mass="13160">MGVINVAAAKLMLVENPDLETSYTADTMFGVADMLCRLGVRPYLTSTLSSRVVDFMAILAYVNYERDGFLSNYDSDPVLTFGAPKVWHAFDGTLAKYMLPQLSKQADLKCNTGYGWDW</sequence>
<protein>
    <submittedName>
        <fullName evidence="1">Uncharacterized protein</fullName>
    </submittedName>
</protein>
<evidence type="ECO:0000313" key="1">
    <source>
        <dbReference type="EMBL" id="KAK1940861.1"/>
    </source>
</evidence>